<gene>
    <name evidence="2" type="ORF">FLACHUCJ7_01560</name>
</gene>
<evidence type="ECO:0000256" key="1">
    <source>
        <dbReference type="SAM" id="Phobius"/>
    </source>
</evidence>
<name>A0A6V6YWM1_9FLAO</name>
<evidence type="ECO:0000313" key="2">
    <source>
        <dbReference type="EMBL" id="CAD0003689.1"/>
    </source>
</evidence>
<feature type="transmembrane region" description="Helical" evidence="1">
    <location>
        <begin position="337"/>
        <end position="358"/>
    </location>
</feature>
<organism evidence="2 3">
    <name type="scientific">Flavobacterium chungangense</name>
    <dbReference type="NCBI Taxonomy" id="554283"/>
    <lineage>
        <taxon>Bacteria</taxon>
        <taxon>Pseudomonadati</taxon>
        <taxon>Bacteroidota</taxon>
        <taxon>Flavobacteriia</taxon>
        <taxon>Flavobacteriales</taxon>
        <taxon>Flavobacteriaceae</taxon>
        <taxon>Flavobacterium</taxon>
    </lineage>
</organism>
<dbReference type="EMBL" id="CAIJDO010000114">
    <property type="protein sequence ID" value="CAD0003689.1"/>
    <property type="molecule type" value="Genomic_DNA"/>
</dbReference>
<evidence type="ECO:0000313" key="3">
    <source>
        <dbReference type="Proteomes" id="UP000556700"/>
    </source>
</evidence>
<comment type="caution">
    <text evidence="2">The sequence shown here is derived from an EMBL/GenBank/DDBJ whole genome shotgun (WGS) entry which is preliminary data.</text>
</comment>
<reference evidence="2 3" key="1">
    <citation type="submission" date="2020-06" db="EMBL/GenBank/DDBJ databases">
        <authorList>
            <person name="Criscuolo A."/>
        </authorList>
    </citation>
    <scope>NUCLEOTIDE SEQUENCE [LARGE SCALE GENOMIC DNA]</scope>
    <source>
        <strain evidence="3">CIP 110025</strain>
    </source>
</reference>
<proteinExistence type="predicted"/>
<dbReference type="PANTHER" id="PTHR34219:SF3">
    <property type="entry name" value="BLL7967 PROTEIN"/>
    <property type="match status" value="1"/>
</dbReference>
<dbReference type="Pfam" id="PF03929">
    <property type="entry name" value="PepSY_TM"/>
    <property type="match status" value="1"/>
</dbReference>
<sequence length="367" mass="41820">MNLKKAIRQIHLWLGLATGLVVFIICLTAAIWAFSPEIESATQPYRHVTKQDKPFLSVSGIQKIAQKELPKKKVNRVSFEGRDKAATADFYGDDYYYTVFINPYNGKILAFINNENGFFRWIIKGHYELWMGEIGGEIVHWSTLIFVLMLITGIVLWWPKNKAARKQRFKVKMGTSPKRLNYDLHNVLGFYASWIVIFAALTGVIWTFECVSEAEYWLASGGEEAIEYPNPIAKNTKKENLKPNGIDSVFTAKLKKYNNPHSVSVGFPQTDSTAYNVSIYPNETGYDSDDFYYNQYTLEEIPVKAYGKYANANTGEIASRMNYDIHIGSIFGLTGRIAMFLAVLIGASLPITGFYIWWGRNNKKKQK</sequence>
<dbReference type="PANTHER" id="PTHR34219">
    <property type="entry name" value="IRON-REGULATED INNER MEMBRANE PROTEIN-RELATED"/>
    <property type="match status" value="1"/>
</dbReference>
<feature type="transmembrane region" description="Helical" evidence="1">
    <location>
        <begin position="188"/>
        <end position="208"/>
    </location>
</feature>
<keyword evidence="1" id="KW-1133">Transmembrane helix</keyword>
<feature type="transmembrane region" description="Helical" evidence="1">
    <location>
        <begin position="12"/>
        <end position="34"/>
    </location>
</feature>
<dbReference type="RefSeq" id="WP_031457463.1">
    <property type="nucleotide sequence ID" value="NZ_CAIJDO010000114.1"/>
</dbReference>
<dbReference type="Proteomes" id="UP000556700">
    <property type="component" value="Unassembled WGS sequence"/>
</dbReference>
<dbReference type="InterPro" id="IPR005625">
    <property type="entry name" value="PepSY-ass_TM"/>
</dbReference>
<keyword evidence="1" id="KW-0472">Membrane</keyword>
<dbReference type="AlphaFoldDB" id="A0A6V6YWM1"/>
<keyword evidence="3" id="KW-1185">Reference proteome</keyword>
<feature type="transmembrane region" description="Helical" evidence="1">
    <location>
        <begin position="138"/>
        <end position="158"/>
    </location>
</feature>
<accession>A0A6V6YWM1</accession>
<protein>
    <submittedName>
        <fullName evidence="2">Peptidase</fullName>
    </submittedName>
</protein>
<keyword evidence="1" id="KW-0812">Transmembrane</keyword>